<dbReference type="AlphaFoldDB" id="A0A285THE1"/>
<feature type="transmembrane region" description="Helical" evidence="1">
    <location>
        <begin position="242"/>
        <end position="260"/>
    </location>
</feature>
<dbReference type="InterPro" id="IPR036938">
    <property type="entry name" value="PAP2/HPO_sf"/>
</dbReference>
<dbReference type="EMBL" id="OBMT01000024">
    <property type="protein sequence ID" value="SOC21600.1"/>
    <property type="molecule type" value="Genomic_DNA"/>
</dbReference>
<reference evidence="4" key="1">
    <citation type="submission" date="2017-08" db="EMBL/GenBank/DDBJ databases">
        <authorList>
            <person name="Varghese N."/>
            <person name="Submissions S."/>
        </authorList>
    </citation>
    <scope>NUCLEOTIDE SEQUENCE [LARGE SCALE GENOMIC DNA]</scope>
    <source>
        <strain evidence="4">JA276</strain>
    </source>
</reference>
<name>A0A285THE1_9RHOB</name>
<feature type="transmembrane region" description="Helical" evidence="1">
    <location>
        <begin position="392"/>
        <end position="413"/>
    </location>
</feature>
<dbReference type="Pfam" id="PF01569">
    <property type="entry name" value="PAP2"/>
    <property type="match status" value="1"/>
</dbReference>
<evidence type="ECO:0000256" key="1">
    <source>
        <dbReference type="SAM" id="Phobius"/>
    </source>
</evidence>
<dbReference type="InterPro" id="IPR032818">
    <property type="entry name" value="DedA-like"/>
</dbReference>
<dbReference type="OrthoDB" id="9801622at2"/>
<dbReference type="SUPFAM" id="SSF48317">
    <property type="entry name" value="Acid phosphatase/Vanadium-dependent haloperoxidase"/>
    <property type="match status" value="1"/>
</dbReference>
<feature type="transmembrane region" description="Helical" evidence="1">
    <location>
        <begin position="368"/>
        <end position="385"/>
    </location>
</feature>
<accession>A0A285THE1</accession>
<keyword evidence="1" id="KW-1133">Transmembrane helix</keyword>
<feature type="transmembrane region" description="Helical" evidence="1">
    <location>
        <begin position="301"/>
        <end position="321"/>
    </location>
</feature>
<dbReference type="Proteomes" id="UP000219111">
    <property type="component" value="Unassembled WGS sequence"/>
</dbReference>
<dbReference type="PANTHER" id="PTHR30353">
    <property type="entry name" value="INNER MEMBRANE PROTEIN DEDA-RELATED"/>
    <property type="match status" value="1"/>
</dbReference>
<organism evidence="3 4">
    <name type="scientific">Rhodobacter maris</name>
    <dbReference type="NCBI Taxonomy" id="446682"/>
    <lineage>
        <taxon>Bacteria</taxon>
        <taxon>Pseudomonadati</taxon>
        <taxon>Pseudomonadota</taxon>
        <taxon>Alphaproteobacteria</taxon>
        <taxon>Rhodobacterales</taxon>
        <taxon>Rhodobacter group</taxon>
        <taxon>Rhodobacter</taxon>
    </lineage>
</organism>
<keyword evidence="4" id="KW-1185">Reference proteome</keyword>
<feature type="transmembrane region" description="Helical" evidence="1">
    <location>
        <begin position="454"/>
        <end position="472"/>
    </location>
</feature>
<feature type="transmembrane region" description="Helical" evidence="1">
    <location>
        <begin position="328"/>
        <end position="348"/>
    </location>
</feature>
<evidence type="ECO:0000313" key="3">
    <source>
        <dbReference type="EMBL" id="SOC21600.1"/>
    </source>
</evidence>
<evidence type="ECO:0000313" key="4">
    <source>
        <dbReference type="Proteomes" id="UP000219111"/>
    </source>
</evidence>
<gene>
    <name evidence="3" type="ORF">SAMN05877831_12411</name>
</gene>
<feature type="transmembrane region" description="Helical" evidence="1">
    <location>
        <begin position="425"/>
        <end position="442"/>
    </location>
</feature>
<evidence type="ECO:0000259" key="2">
    <source>
        <dbReference type="SMART" id="SM00014"/>
    </source>
</evidence>
<feature type="transmembrane region" description="Helical" evidence="1">
    <location>
        <begin position="143"/>
        <end position="161"/>
    </location>
</feature>
<feature type="domain" description="Phosphatidic acid phosphatase type 2/haloperoxidase" evidence="2">
    <location>
        <begin position="327"/>
        <end position="436"/>
    </location>
</feature>
<dbReference type="SMART" id="SM00014">
    <property type="entry name" value="acidPPc"/>
    <property type="match status" value="1"/>
</dbReference>
<protein>
    <submittedName>
        <fullName evidence="3">Undecaprenyl-diphosphatase</fullName>
    </submittedName>
</protein>
<feature type="transmembrane region" description="Helical" evidence="1">
    <location>
        <begin position="109"/>
        <end position="131"/>
    </location>
</feature>
<feature type="transmembrane region" description="Helical" evidence="1">
    <location>
        <begin position="20"/>
        <end position="45"/>
    </location>
</feature>
<dbReference type="RefSeq" id="WP_097071471.1">
    <property type="nucleotide sequence ID" value="NZ_OBMT01000024.1"/>
</dbReference>
<sequence length="630" mass="65715">MTSFTSQILPTLDAAGFWSYWIIGLASLLEGWWLTSIIVPGTLIVDVGGALARLGHLSAIDLTWFVALGAILGGEISWHSGRWLGERLRMPTSNAFLKAHNLTRRRGGLALVIGRFFGPVAGFVPLAAALAGMERRRFVRWNIASGTIYGAGHVAIGYLAGDIMARVGPYLPRLALPLALLAALIVVTWVVTRHLKRGLPALRSGASALRKRLLIWPPALAFVARHPQTATFLADRLHPDRGLLLTATVALVLYLVGVFVDGALDLAFVPGAEALDQRIANLAHAYWTPGGLSLATGITQLGHVPVAALVAFGSVAALALWGRRASAIGLAVAVIGNAANVTVLKIAFGRARPTLAYVLETSNSFPSGHAAISVALYGTLAVVLWRERVIGSTTAIVSGVAMAAGIGFTRLYLVEHYLSDVLNGWVVGTIWLVIGLTMASGLQRHVAPGQPRRASAALAMVLCLAGAGWFGVHDVKPPQPRGPMSALPGARIASQVVDIAGTPSPSVSLILDGTTVSGAMAALEQHSWTTVPEPNLSSVAVALWSDLVGHPSPAATVPPAFFGTEPAQATLLSPDGSVILRLWPRARGDVGPGLALVFAAVEDTPEGHVAAVAKDTQGVLSTIGGIVQGG</sequence>
<keyword evidence="1" id="KW-0812">Transmembrane</keyword>
<feature type="transmembrane region" description="Helical" evidence="1">
    <location>
        <begin position="57"/>
        <end position="78"/>
    </location>
</feature>
<dbReference type="CDD" id="cd03392">
    <property type="entry name" value="PAP2_like_2"/>
    <property type="match status" value="1"/>
</dbReference>
<feature type="transmembrane region" description="Helical" evidence="1">
    <location>
        <begin position="173"/>
        <end position="192"/>
    </location>
</feature>
<dbReference type="InterPro" id="IPR000326">
    <property type="entry name" value="PAP2/HPO"/>
</dbReference>
<keyword evidence="1" id="KW-0472">Membrane</keyword>
<proteinExistence type="predicted"/>
<dbReference type="Gene3D" id="1.20.144.10">
    <property type="entry name" value="Phosphatidic acid phosphatase type 2/haloperoxidase"/>
    <property type="match status" value="1"/>
</dbReference>
<dbReference type="PANTHER" id="PTHR30353:SF15">
    <property type="entry name" value="INNER MEMBRANE PROTEIN YABI"/>
    <property type="match status" value="1"/>
</dbReference>